<dbReference type="GO" id="GO:0003677">
    <property type="term" value="F:DNA binding"/>
    <property type="evidence" value="ECO:0007669"/>
    <property type="project" value="UniProtKB-KW"/>
</dbReference>
<feature type="domain" description="HTH merR-type" evidence="5">
    <location>
        <begin position="1"/>
        <end position="68"/>
    </location>
</feature>
<dbReference type="EMBL" id="CP045702">
    <property type="protein sequence ID" value="QNE75027.1"/>
    <property type="molecule type" value="Genomic_DNA"/>
</dbReference>
<keyword evidence="7" id="KW-1185">Reference proteome</keyword>
<dbReference type="Gene3D" id="1.10.1660.10">
    <property type="match status" value="1"/>
</dbReference>
<organism evidence="6 7">
    <name type="scientific">Streptomyces finlayi</name>
    <dbReference type="NCBI Taxonomy" id="67296"/>
    <lineage>
        <taxon>Bacteria</taxon>
        <taxon>Bacillati</taxon>
        <taxon>Actinomycetota</taxon>
        <taxon>Actinomycetes</taxon>
        <taxon>Kitasatosporales</taxon>
        <taxon>Streptomycetaceae</taxon>
        <taxon>Streptomyces</taxon>
    </lineage>
</organism>
<proteinExistence type="predicted"/>
<evidence type="ECO:0000256" key="1">
    <source>
        <dbReference type="ARBA" id="ARBA00022491"/>
    </source>
</evidence>
<dbReference type="GO" id="GO:0003700">
    <property type="term" value="F:DNA-binding transcription factor activity"/>
    <property type="evidence" value="ECO:0007669"/>
    <property type="project" value="InterPro"/>
</dbReference>
<keyword evidence="1" id="KW-0678">Repressor</keyword>
<dbReference type="Pfam" id="PF13411">
    <property type="entry name" value="MerR_1"/>
    <property type="match status" value="1"/>
</dbReference>
<keyword evidence="2" id="KW-0805">Transcription regulation</keyword>
<dbReference type="RefSeq" id="WP_185298562.1">
    <property type="nucleotide sequence ID" value="NZ_CP045702.1"/>
</dbReference>
<dbReference type="InterPro" id="IPR047057">
    <property type="entry name" value="MerR_fam"/>
</dbReference>
<name>A0A7G7BI62_9ACTN</name>
<dbReference type="SMART" id="SM00422">
    <property type="entry name" value="HTH_MERR"/>
    <property type="match status" value="1"/>
</dbReference>
<keyword evidence="4" id="KW-0804">Transcription</keyword>
<reference evidence="7" key="1">
    <citation type="submission" date="2019-10" db="EMBL/GenBank/DDBJ databases">
        <title>Antimicrobial potential of Antarctic Bacteria.</title>
        <authorList>
            <person name="Benaud N."/>
            <person name="Edwards R.J."/>
            <person name="Ferrari B.C."/>
        </authorList>
    </citation>
    <scope>NUCLEOTIDE SEQUENCE [LARGE SCALE GENOMIC DNA]</scope>
    <source>
        <strain evidence="7">NBSH44</strain>
    </source>
</reference>
<dbReference type="CDD" id="cd01282">
    <property type="entry name" value="HTH_MerR-like_sg3"/>
    <property type="match status" value="1"/>
</dbReference>
<gene>
    <name evidence="6" type="ORF">F0344_10735</name>
</gene>
<evidence type="ECO:0000313" key="6">
    <source>
        <dbReference type="EMBL" id="QNE75027.1"/>
    </source>
</evidence>
<dbReference type="InterPro" id="IPR009061">
    <property type="entry name" value="DNA-bd_dom_put_sf"/>
</dbReference>
<evidence type="ECO:0000256" key="3">
    <source>
        <dbReference type="ARBA" id="ARBA00023125"/>
    </source>
</evidence>
<evidence type="ECO:0000259" key="5">
    <source>
        <dbReference type="PROSITE" id="PS50937"/>
    </source>
</evidence>
<evidence type="ECO:0000313" key="7">
    <source>
        <dbReference type="Proteomes" id="UP000515307"/>
    </source>
</evidence>
<protein>
    <submittedName>
        <fullName evidence="6">MerR family transcriptional regulator</fullName>
    </submittedName>
</protein>
<dbReference type="Proteomes" id="UP000515307">
    <property type="component" value="Chromosome"/>
</dbReference>
<sequence>MLIGELSRRTGVKARLLRYYEAQGLLDAGREPNGYRDYDEDAVVTVWRVRALLDAGLSTGVIRSVLPCVRGEAQELPEFDWCADLRGILQGEVTAMDEHIENLRRTRGTLTGYLAHSPEGPPLPGRAYP</sequence>
<evidence type="ECO:0000256" key="4">
    <source>
        <dbReference type="ARBA" id="ARBA00023163"/>
    </source>
</evidence>
<evidence type="ECO:0000256" key="2">
    <source>
        <dbReference type="ARBA" id="ARBA00023015"/>
    </source>
</evidence>
<dbReference type="PANTHER" id="PTHR30204">
    <property type="entry name" value="REDOX-CYCLING DRUG-SENSING TRANSCRIPTIONAL ACTIVATOR SOXR"/>
    <property type="match status" value="1"/>
</dbReference>
<dbReference type="PRINTS" id="PR00040">
    <property type="entry name" value="HTHMERR"/>
</dbReference>
<dbReference type="PROSITE" id="PS00552">
    <property type="entry name" value="HTH_MERR_1"/>
    <property type="match status" value="1"/>
</dbReference>
<dbReference type="SUPFAM" id="SSF46955">
    <property type="entry name" value="Putative DNA-binding domain"/>
    <property type="match status" value="1"/>
</dbReference>
<dbReference type="InterPro" id="IPR000551">
    <property type="entry name" value="MerR-type_HTH_dom"/>
</dbReference>
<dbReference type="PANTHER" id="PTHR30204:SF69">
    <property type="entry name" value="MERR-FAMILY TRANSCRIPTIONAL REGULATOR"/>
    <property type="match status" value="1"/>
</dbReference>
<dbReference type="AlphaFoldDB" id="A0A7G7BI62"/>
<accession>A0A7G7BI62</accession>
<dbReference type="KEGG" id="sfiy:F0344_10735"/>
<dbReference type="PROSITE" id="PS50937">
    <property type="entry name" value="HTH_MERR_2"/>
    <property type="match status" value="1"/>
</dbReference>
<keyword evidence="3" id="KW-0238">DNA-binding</keyword>